<protein>
    <submittedName>
        <fullName evidence="1">Uncharacterized protein</fullName>
    </submittedName>
</protein>
<dbReference type="Proteomes" id="UP001642540">
    <property type="component" value="Unassembled WGS sequence"/>
</dbReference>
<dbReference type="EMBL" id="CAXLJM020000049">
    <property type="protein sequence ID" value="CAL8114398.1"/>
    <property type="molecule type" value="Genomic_DNA"/>
</dbReference>
<sequence length="109" mass="13346">MPLNKKLLRAILVRKIRKKLKRKPREMSIRSLFFNRIEQGESILVRELREDPHYHHRYFRMRRETFDELLNKVQATLVKRRTHSRPISPMEKLAITLRQLHNTHLISKI</sequence>
<evidence type="ECO:0000313" key="1">
    <source>
        <dbReference type="EMBL" id="CAL8114398.1"/>
    </source>
</evidence>
<reference evidence="1 2" key="1">
    <citation type="submission" date="2024-08" db="EMBL/GenBank/DDBJ databases">
        <authorList>
            <person name="Cucini C."/>
            <person name="Frati F."/>
        </authorList>
    </citation>
    <scope>NUCLEOTIDE SEQUENCE [LARGE SCALE GENOMIC DNA]</scope>
</reference>
<organism evidence="1 2">
    <name type="scientific">Orchesella dallaii</name>
    <dbReference type="NCBI Taxonomy" id="48710"/>
    <lineage>
        <taxon>Eukaryota</taxon>
        <taxon>Metazoa</taxon>
        <taxon>Ecdysozoa</taxon>
        <taxon>Arthropoda</taxon>
        <taxon>Hexapoda</taxon>
        <taxon>Collembola</taxon>
        <taxon>Entomobryomorpha</taxon>
        <taxon>Entomobryoidea</taxon>
        <taxon>Orchesellidae</taxon>
        <taxon>Orchesellinae</taxon>
        <taxon>Orchesella</taxon>
    </lineage>
</organism>
<evidence type="ECO:0000313" key="2">
    <source>
        <dbReference type="Proteomes" id="UP001642540"/>
    </source>
</evidence>
<proteinExistence type="predicted"/>
<accession>A0ABP1QXJ1</accession>
<name>A0ABP1QXJ1_9HEXA</name>
<keyword evidence="2" id="KW-1185">Reference proteome</keyword>
<comment type="caution">
    <text evidence="1">The sequence shown here is derived from an EMBL/GenBank/DDBJ whole genome shotgun (WGS) entry which is preliminary data.</text>
</comment>
<gene>
    <name evidence="1" type="ORF">ODALV1_LOCUS16449</name>
</gene>